<dbReference type="InterPro" id="IPR007272">
    <property type="entry name" value="Sulf_transp_TsuA/YedE"/>
</dbReference>
<name>E1RJJ1_METP4</name>
<evidence type="ECO:0000256" key="2">
    <source>
        <dbReference type="ARBA" id="ARBA00022448"/>
    </source>
</evidence>
<dbReference type="GO" id="GO:0005886">
    <property type="term" value="C:plasma membrane"/>
    <property type="evidence" value="ECO:0007669"/>
    <property type="project" value="UniProtKB-SubCell"/>
</dbReference>
<keyword evidence="3" id="KW-1003">Cell membrane</keyword>
<keyword evidence="10" id="KW-1185">Reference proteome</keyword>
<evidence type="ECO:0000256" key="7">
    <source>
        <dbReference type="ARBA" id="ARBA00023136"/>
    </source>
</evidence>
<evidence type="ECO:0000256" key="8">
    <source>
        <dbReference type="SAM" id="Phobius"/>
    </source>
</evidence>
<sequence>MEWTPYIAGIGIGILSWIAFLLSDKPLGCSTAFSNTSGMIERLFRGKKTEDKEYYQKYKLGIDWQWMLVIGIIIGVFITSVLTGGFAIEWVPDTFADKFGYNPVLRWIFAIVGGILMGLGARWAGGCTSGHGISGALQLAISSWIAVMMFFIAGIATAMLIYGVL</sequence>
<keyword evidence="6 8" id="KW-1133">Transmembrane helix</keyword>
<evidence type="ECO:0000256" key="1">
    <source>
        <dbReference type="ARBA" id="ARBA00004429"/>
    </source>
</evidence>
<keyword evidence="5 8" id="KW-0812">Transmembrane</keyword>
<accession>E1RJJ1</accession>
<dbReference type="PANTHER" id="PTHR30574">
    <property type="entry name" value="INNER MEMBRANE PROTEIN YEDE"/>
    <property type="match status" value="1"/>
</dbReference>
<protein>
    <submittedName>
        <fullName evidence="9">Uncharacterized protein</fullName>
    </submittedName>
</protein>
<organism evidence="9 10">
    <name type="scientific">Methanolacinia petrolearia (strain DSM 11571 / OCM 486 / SEBR 4847)</name>
    <name type="common">Methanoplanus petrolearius</name>
    <dbReference type="NCBI Taxonomy" id="679926"/>
    <lineage>
        <taxon>Archaea</taxon>
        <taxon>Methanobacteriati</taxon>
        <taxon>Methanobacteriota</taxon>
        <taxon>Stenosarchaea group</taxon>
        <taxon>Methanomicrobia</taxon>
        <taxon>Methanomicrobiales</taxon>
        <taxon>Methanomicrobiaceae</taxon>
        <taxon>Methanolacinia</taxon>
    </lineage>
</organism>
<evidence type="ECO:0000313" key="10">
    <source>
        <dbReference type="Proteomes" id="UP000006565"/>
    </source>
</evidence>
<evidence type="ECO:0000256" key="6">
    <source>
        <dbReference type="ARBA" id="ARBA00022989"/>
    </source>
</evidence>
<keyword evidence="2" id="KW-0813">Transport</keyword>
<dbReference type="OrthoDB" id="42259at2157"/>
<evidence type="ECO:0000313" key="9">
    <source>
        <dbReference type="EMBL" id="ADN36797.1"/>
    </source>
</evidence>
<reference evidence="9 10" key="1">
    <citation type="journal article" date="2010" name="Stand. Genomic Sci.">
        <title>Complete genome sequence of Methanoplanus petrolearius type strain (SEBR 4847).</title>
        <authorList>
            <person name="Brambilla E."/>
            <person name="Djao O.D."/>
            <person name="Daligault H."/>
            <person name="Lapidus A."/>
            <person name="Lucas S."/>
            <person name="Hammon N."/>
            <person name="Nolan M."/>
            <person name="Tice H."/>
            <person name="Cheng J.F."/>
            <person name="Han C."/>
            <person name="Tapia R."/>
            <person name="Goodwin L."/>
            <person name="Pitluck S."/>
            <person name="Liolios K."/>
            <person name="Ivanova N."/>
            <person name="Mavromatis K."/>
            <person name="Mikhailova N."/>
            <person name="Pati A."/>
            <person name="Chen A."/>
            <person name="Palaniappan K."/>
            <person name="Land M."/>
            <person name="Hauser L."/>
            <person name="Chang Y.J."/>
            <person name="Jeffries C.D."/>
            <person name="Rohde M."/>
            <person name="Spring S."/>
            <person name="Sikorski J."/>
            <person name="Goker M."/>
            <person name="Woyke T."/>
            <person name="Bristow J."/>
            <person name="Eisen J.A."/>
            <person name="Markowitz V."/>
            <person name="Hugenholtz P."/>
            <person name="Kyrpides N.C."/>
            <person name="Klenk H.P."/>
        </authorList>
    </citation>
    <scope>NUCLEOTIDE SEQUENCE [LARGE SCALE GENOMIC DNA]</scope>
    <source>
        <strain evidence="10">DSM 11571 / OCM 486 / SEBR 4847</strain>
    </source>
</reference>
<dbReference type="STRING" id="679926.Mpet_2049"/>
<evidence type="ECO:0000256" key="3">
    <source>
        <dbReference type="ARBA" id="ARBA00022475"/>
    </source>
</evidence>
<dbReference type="EMBL" id="CP002117">
    <property type="protein sequence ID" value="ADN36797.1"/>
    <property type="molecule type" value="Genomic_DNA"/>
</dbReference>
<dbReference type="eggNOG" id="arCOG04787">
    <property type="taxonomic scope" value="Archaea"/>
</dbReference>
<feature type="transmembrane region" description="Helical" evidence="8">
    <location>
        <begin position="66"/>
        <end position="88"/>
    </location>
</feature>
<dbReference type="HOGENOM" id="CLU_041737_1_1_2"/>
<feature type="transmembrane region" description="Helical" evidence="8">
    <location>
        <begin position="6"/>
        <end position="23"/>
    </location>
</feature>
<proteinExistence type="predicted"/>
<dbReference type="GeneID" id="9744530"/>
<evidence type="ECO:0000256" key="5">
    <source>
        <dbReference type="ARBA" id="ARBA00022692"/>
    </source>
</evidence>
<dbReference type="AlphaFoldDB" id="E1RJJ1"/>
<keyword evidence="7 8" id="KW-0472">Membrane</keyword>
<gene>
    <name evidence="9" type="ordered locus">Mpet_2049</name>
</gene>
<dbReference type="Pfam" id="PF04143">
    <property type="entry name" value="Sulf_transp"/>
    <property type="match status" value="1"/>
</dbReference>
<evidence type="ECO:0000256" key="4">
    <source>
        <dbReference type="ARBA" id="ARBA00022519"/>
    </source>
</evidence>
<comment type="subcellular location">
    <subcellularLocation>
        <location evidence="1">Cell inner membrane</location>
        <topology evidence="1">Multi-pass membrane protein</topology>
    </subcellularLocation>
</comment>
<feature type="transmembrane region" description="Helical" evidence="8">
    <location>
        <begin position="104"/>
        <end position="124"/>
    </location>
</feature>
<dbReference type="KEGG" id="mpi:Mpet_2049"/>
<dbReference type="RefSeq" id="WP_013329974.1">
    <property type="nucleotide sequence ID" value="NC_014507.1"/>
</dbReference>
<dbReference type="Proteomes" id="UP000006565">
    <property type="component" value="Chromosome"/>
</dbReference>
<dbReference type="PANTHER" id="PTHR30574:SF1">
    <property type="entry name" value="SULPHUR TRANSPORT DOMAIN-CONTAINING PROTEIN"/>
    <property type="match status" value="1"/>
</dbReference>
<keyword evidence="4" id="KW-0997">Cell inner membrane</keyword>
<feature type="transmembrane region" description="Helical" evidence="8">
    <location>
        <begin position="136"/>
        <end position="162"/>
    </location>
</feature>